<evidence type="ECO:0000256" key="2">
    <source>
        <dbReference type="SAM" id="SignalP"/>
    </source>
</evidence>
<gene>
    <name evidence="4" type="ORF">GGR11_002078</name>
</gene>
<evidence type="ECO:0000259" key="3">
    <source>
        <dbReference type="Pfam" id="PF08308"/>
    </source>
</evidence>
<organism evidence="4 5">
    <name type="scientific">Brevundimonas mediterranea</name>
    <dbReference type="NCBI Taxonomy" id="74329"/>
    <lineage>
        <taxon>Bacteria</taxon>
        <taxon>Pseudomonadati</taxon>
        <taxon>Pseudomonadota</taxon>
        <taxon>Alphaproteobacteria</taxon>
        <taxon>Caulobacterales</taxon>
        <taxon>Caulobacteraceae</taxon>
        <taxon>Brevundimonas</taxon>
    </lineage>
</organism>
<feature type="chain" id="PRO_5031547789" description="PEGA domain-containing protein" evidence="2">
    <location>
        <begin position="28"/>
        <end position="160"/>
    </location>
</feature>
<protein>
    <recommendedName>
        <fullName evidence="3">PEGA domain-containing protein</fullName>
    </recommendedName>
</protein>
<dbReference type="InterPro" id="IPR013229">
    <property type="entry name" value="PEGA"/>
</dbReference>
<dbReference type="RefSeq" id="WP_183196726.1">
    <property type="nucleotide sequence ID" value="NZ_JACIDA010000002.1"/>
</dbReference>
<name>A0A7W6A6D4_9CAUL</name>
<dbReference type="AlphaFoldDB" id="A0A7W6A6D4"/>
<proteinExistence type="predicted"/>
<dbReference type="EMBL" id="JACIDA010000002">
    <property type="protein sequence ID" value="MBB3872525.1"/>
    <property type="molecule type" value="Genomic_DNA"/>
</dbReference>
<keyword evidence="2" id="KW-0732">Signal</keyword>
<evidence type="ECO:0000313" key="4">
    <source>
        <dbReference type="EMBL" id="MBB3872525.1"/>
    </source>
</evidence>
<feature type="domain" description="PEGA" evidence="3">
    <location>
        <begin position="37"/>
        <end position="88"/>
    </location>
</feature>
<comment type="caution">
    <text evidence="4">The sequence shown here is derived from an EMBL/GenBank/DDBJ whole genome shotgun (WGS) entry which is preliminary data.</text>
</comment>
<dbReference type="Proteomes" id="UP000532936">
    <property type="component" value="Unassembled WGS sequence"/>
</dbReference>
<reference evidence="4 5" key="1">
    <citation type="submission" date="2020-08" db="EMBL/GenBank/DDBJ databases">
        <title>Genomic Encyclopedia of Type Strains, Phase IV (KMG-IV): sequencing the most valuable type-strain genomes for metagenomic binning, comparative biology and taxonomic classification.</title>
        <authorList>
            <person name="Goeker M."/>
        </authorList>
    </citation>
    <scope>NUCLEOTIDE SEQUENCE [LARGE SCALE GENOMIC DNA]</scope>
    <source>
        <strain evidence="4 5">DSM 14878</strain>
    </source>
</reference>
<dbReference type="Pfam" id="PF08308">
    <property type="entry name" value="PEGA"/>
    <property type="match status" value="1"/>
</dbReference>
<sequence length="160" mass="15959">MIFRNPARFGVRALALAGVALSLPACATVTRGSSQQFSVQSTPPGAQVSTSNGFECQATPCTFRMPRKDAFRITVSKDGYVAQTHDITSSVSGAGGTAMAGNILIGGIIGGAIDATSGAMNDLKPNPLIVTLRTPAEEAAAAQAPVSTPPAAAAAAAGGE</sequence>
<feature type="signal peptide" evidence="2">
    <location>
        <begin position="1"/>
        <end position="27"/>
    </location>
</feature>
<evidence type="ECO:0000313" key="5">
    <source>
        <dbReference type="Proteomes" id="UP000532936"/>
    </source>
</evidence>
<evidence type="ECO:0000256" key="1">
    <source>
        <dbReference type="SAM" id="MobiDB-lite"/>
    </source>
</evidence>
<accession>A0A7W6A6D4</accession>
<feature type="region of interest" description="Disordered" evidence="1">
    <location>
        <begin position="140"/>
        <end position="160"/>
    </location>
</feature>